<dbReference type="Proteomes" id="UP000827092">
    <property type="component" value="Unassembled WGS sequence"/>
</dbReference>
<dbReference type="InterPro" id="IPR011604">
    <property type="entry name" value="PDDEXK-like_dom_sf"/>
</dbReference>
<name>A0AAV6VHJ1_9ARAC</name>
<dbReference type="AlphaFoldDB" id="A0AAV6VHJ1"/>
<proteinExistence type="predicted"/>
<sequence length="73" mass="8373">MRKTTKCHNAVKDILFPSDITTSSILYGTNNESRVKDEYSRLVGKPVTDCGLFVYQELPFLEQVRMGFVRIKS</sequence>
<organism evidence="1 2">
    <name type="scientific">Oedothorax gibbosus</name>
    <dbReference type="NCBI Taxonomy" id="931172"/>
    <lineage>
        <taxon>Eukaryota</taxon>
        <taxon>Metazoa</taxon>
        <taxon>Ecdysozoa</taxon>
        <taxon>Arthropoda</taxon>
        <taxon>Chelicerata</taxon>
        <taxon>Arachnida</taxon>
        <taxon>Araneae</taxon>
        <taxon>Araneomorphae</taxon>
        <taxon>Entelegynae</taxon>
        <taxon>Araneoidea</taxon>
        <taxon>Linyphiidae</taxon>
        <taxon>Erigoninae</taxon>
        <taxon>Oedothorax</taxon>
    </lineage>
</organism>
<protein>
    <submittedName>
        <fullName evidence="1">Uncharacterized protein</fullName>
    </submittedName>
</protein>
<keyword evidence="2" id="KW-1185">Reference proteome</keyword>
<dbReference type="Gene3D" id="3.90.320.10">
    <property type="match status" value="1"/>
</dbReference>
<evidence type="ECO:0000313" key="1">
    <source>
        <dbReference type="EMBL" id="KAG8195470.1"/>
    </source>
</evidence>
<gene>
    <name evidence="1" type="ORF">JTE90_002642</name>
</gene>
<reference evidence="1 2" key="1">
    <citation type="journal article" date="2022" name="Nat. Ecol. Evol.">
        <title>A masculinizing supergene underlies an exaggerated male reproductive morph in a spider.</title>
        <authorList>
            <person name="Hendrickx F."/>
            <person name="De Corte Z."/>
            <person name="Sonet G."/>
            <person name="Van Belleghem S.M."/>
            <person name="Kostlbacher S."/>
            <person name="Vangestel C."/>
        </authorList>
    </citation>
    <scope>NUCLEOTIDE SEQUENCE [LARGE SCALE GENOMIC DNA]</scope>
    <source>
        <strain evidence="1">W744_W776</strain>
    </source>
</reference>
<evidence type="ECO:0000313" key="2">
    <source>
        <dbReference type="Proteomes" id="UP000827092"/>
    </source>
</evidence>
<accession>A0AAV6VHJ1</accession>
<dbReference type="EMBL" id="JAFNEN010000087">
    <property type="protein sequence ID" value="KAG8195470.1"/>
    <property type="molecule type" value="Genomic_DNA"/>
</dbReference>
<comment type="caution">
    <text evidence="1">The sequence shown here is derived from an EMBL/GenBank/DDBJ whole genome shotgun (WGS) entry which is preliminary data.</text>
</comment>